<dbReference type="Proteomes" id="UP000000238">
    <property type="component" value="Chromosome"/>
</dbReference>
<proteinExistence type="inferred from homology"/>
<dbReference type="GO" id="GO:0015288">
    <property type="term" value="F:porin activity"/>
    <property type="evidence" value="ECO:0007669"/>
    <property type="project" value="UniProtKB-KW"/>
</dbReference>
<evidence type="ECO:0000256" key="3">
    <source>
        <dbReference type="ARBA" id="ARBA00022448"/>
    </source>
</evidence>
<keyword evidence="14" id="KW-0449">Lipoprotein</keyword>
<keyword evidence="13" id="KW-0998">Cell outer membrane</keyword>
<reference evidence="20 21" key="1">
    <citation type="journal article" date="2005" name="Nucleic Acids Res.">
        <title>Genomic blueprint of Hahella chejuensis, a marine microbe producing an algicidal agent.</title>
        <authorList>
            <person name="Jeong H."/>
            <person name="Yim J.H."/>
            <person name="Lee C."/>
            <person name="Choi S.-H."/>
            <person name="Park Y.K."/>
            <person name="Yoon S.H."/>
            <person name="Hur C.-G."/>
            <person name="Kang H.-Y."/>
            <person name="Kim D."/>
            <person name="Lee H.H."/>
            <person name="Park K.H."/>
            <person name="Park S.-H."/>
            <person name="Park H.-S."/>
            <person name="Lee H.K."/>
            <person name="Oh T.K."/>
            <person name="Kim J.F."/>
        </authorList>
    </citation>
    <scope>NUCLEOTIDE SEQUENCE [LARGE SCALE GENOMIC DNA]</scope>
    <source>
        <strain evidence="20 21">KCTC 2396</strain>
    </source>
</reference>
<evidence type="ECO:0000256" key="2">
    <source>
        <dbReference type="ARBA" id="ARBA00009450"/>
    </source>
</evidence>
<dbReference type="InterPro" id="IPR049712">
    <property type="entry name" value="Poly_export"/>
</dbReference>
<name>Q2SJH7_HAHCH</name>
<evidence type="ECO:0000259" key="17">
    <source>
        <dbReference type="Pfam" id="PF02563"/>
    </source>
</evidence>
<dbReference type="Pfam" id="PF10531">
    <property type="entry name" value="SLBB"/>
    <property type="match status" value="4"/>
</dbReference>
<keyword evidence="21" id="KW-1185">Reference proteome</keyword>
<protein>
    <submittedName>
        <fullName evidence="20">Periplasmic protein involved in polysaccharide export</fullName>
    </submittedName>
</protein>
<dbReference type="Gene3D" id="3.30.1950.10">
    <property type="entry name" value="wza like domain"/>
    <property type="match status" value="1"/>
</dbReference>
<evidence type="ECO:0000313" key="21">
    <source>
        <dbReference type="Proteomes" id="UP000000238"/>
    </source>
</evidence>
<keyword evidence="7" id="KW-0732">Signal</keyword>
<dbReference type="Pfam" id="PF22461">
    <property type="entry name" value="SLBB_2"/>
    <property type="match status" value="1"/>
</dbReference>
<keyword evidence="6" id="KW-0812">Transmembrane</keyword>
<evidence type="ECO:0000259" key="19">
    <source>
        <dbReference type="Pfam" id="PF22461"/>
    </source>
</evidence>
<keyword evidence="10" id="KW-0626">Porin</keyword>
<evidence type="ECO:0000259" key="18">
    <source>
        <dbReference type="Pfam" id="PF10531"/>
    </source>
</evidence>
<feature type="compositionally biased region" description="Basic and acidic residues" evidence="16">
    <location>
        <begin position="101"/>
        <end position="147"/>
    </location>
</feature>
<evidence type="ECO:0000256" key="12">
    <source>
        <dbReference type="ARBA" id="ARBA00023139"/>
    </source>
</evidence>
<keyword evidence="9" id="KW-0406">Ion transport</keyword>
<dbReference type="InterPro" id="IPR019554">
    <property type="entry name" value="Soluble_ligand-bd"/>
</dbReference>
<dbReference type="AlphaFoldDB" id="Q2SJH7"/>
<feature type="domain" description="Soluble ligand binding" evidence="18">
    <location>
        <begin position="429"/>
        <end position="454"/>
    </location>
</feature>
<dbReference type="EMBL" id="CP000155">
    <property type="protein sequence ID" value="ABC29197.1"/>
    <property type="molecule type" value="Genomic_DNA"/>
</dbReference>
<dbReference type="KEGG" id="hch:HCH_02380"/>
<feature type="domain" description="Soluble ligand binding" evidence="18">
    <location>
        <begin position="746"/>
        <end position="780"/>
    </location>
</feature>
<dbReference type="GO" id="GO:0046930">
    <property type="term" value="C:pore complex"/>
    <property type="evidence" value="ECO:0007669"/>
    <property type="project" value="UniProtKB-KW"/>
</dbReference>
<dbReference type="PANTHER" id="PTHR33619:SF3">
    <property type="entry name" value="POLYSACCHARIDE EXPORT PROTEIN GFCE-RELATED"/>
    <property type="match status" value="1"/>
</dbReference>
<keyword evidence="15" id="KW-0175">Coiled coil</keyword>
<evidence type="ECO:0000256" key="7">
    <source>
        <dbReference type="ARBA" id="ARBA00022729"/>
    </source>
</evidence>
<feature type="compositionally biased region" description="Basic and acidic residues" evidence="16">
    <location>
        <begin position="67"/>
        <end position="81"/>
    </location>
</feature>
<dbReference type="GO" id="GO:0006811">
    <property type="term" value="P:monoatomic ion transport"/>
    <property type="evidence" value="ECO:0007669"/>
    <property type="project" value="UniProtKB-KW"/>
</dbReference>
<feature type="domain" description="SLBB" evidence="19">
    <location>
        <begin position="260"/>
        <end position="337"/>
    </location>
</feature>
<evidence type="ECO:0000256" key="11">
    <source>
        <dbReference type="ARBA" id="ARBA00023136"/>
    </source>
</evidence>
<feature type="region of interest" description="Disordered" evidence="16">
    <location>
        <begin position="38"/>
        <end position="87"/>
    </location>
</feature>
<dbReference type="HOGENOM" id="CLU_011447_0_1_6"/>
<sequence length="990" mass="109707">MISGAQTLTQEQVQQFLSLPEAQQKALAQQYGLDINALKKSQTTTNSKRLEPAPESPVRPLPSDEEERFRDSDVPNNRMEEYGYDWEPDEDYYSYEQDWLLRDDGPPAERDQRQRSRYEEERGSYSRESREENKERYYKDRRSEQFRSEASSTAGKLKPFGYDLFAGAPTTFAPVTEIPIPAEYIVGPGDTIRVQMFGKENQLHELIVTRDGQIQIPQIGPISVAGLSFNELKDQLTRLIQQKFIGVESAISLGELRSIRVFILGEARTPGAYSVSSLSTMTNALFVSGGVRSTGSLRDIQLKRQGKLVSTLDLYDLLLRGDTSADRRLQPGDVIFIPPKGKAVGVDGYVQRPAIYELRNEKVISEVVELAGGLRAEAYPKFTKVERVADGFKKTVQDVNLLTKQGERFGIKNGDLITVGAVDDLVEGYVKILGEVSRPGVYDWSPGMRVSDVLHSIKSGLKPLADLDYALIVREKSAYKDIEVIHVKLGEALSRPDSSANVAMLDKDRLLVFDKYRSRSKMLAGVLRKLKAQSSPTEKEKTFSVLGTARLQGKFPLPANYSAKEAIMAAGGIDPAVTDLNYAVLVREINPRGDIVVQYLDLVDIFSDKARAGYVINPLDKLILFNKDASRMPLLDDVIGRLREQARPGHPPQYVTIGGAVKFPGSYPITENFSLDRLIRAAGGLLDSSYTLQAEISRINVSSAKSDLEVFNTPVSSLDNSRTSQLKAMDKVFIKTIPEYAERYTVTLAGEVQFPGEYVVRKGETLSQVIQRAGGLSSNAFIKGAIYTRERLAELEAERLKEAEARLKRDLVSLELQLAREGKPGEEILPADLSTLENLLSQVKESKPLGRLVIDLNALMQGDQKQDVILQEGDKLIVPPTTQSVTVIGEVQFSTSHIFYQNLSVEDYIKRSGGETAQADAGRTYVVRANGSVWLPGSSPWFSQGAEKVGPGDTIVVPLETDRLSKLQLWTNVSQIFYQIALGAAAVASL</sequence>
<feature type="region of interest" description="Disordered" evidence="16">
    <location>
        <begin position="101"/>
        <end position="152"/>
    </location>
</feature>
<feature type="domain" description="Soluble ligand binding" evidence="18">
    <location>
        <begin position="654"/>
        <end position="690"/>
    </location>
</feature>
<organism evidence="20 21">
    <name type="scientific">Hahella chejuensis (strain KCTC 2396)</name>
    <dbReference type="NCBI Taxonomy" id="349521"/>
    <lineage>
        <taxon>Bacteria</taxon>
        <taxon>Pseudomonadati</taxon>
        <taxon>Pseudomonadota</taxon>
        <taxon>Gammaproteobacteria</taxon>
        <taxon>Oceanospirillales</taxon>
        <taxon>Hahellaceae</taxon>
        <taxon>Hahella</taxon>
    </lineage>
</organism>
<keyword evidence="3" id="KW-0813">Transport</keyword>
<evidence type="ECO:0000256" key="4">
    <source>
        <dbReference type="ARBA" id="ARBA00022452"/>
    </source>
</evidence>
<dbReference type="Pfam" id="PF02563">
    <property type="entry name" value="Poly_export"/>
    <property type="match status" value="1"/>
</dbReference>
<evidence type="ECO:0000256" key="5">
    <source>
        <dbReference type="ARBA" id="ARBA00022597"/>
    </source>
</evidence>
<evidence type="ECO:0000256" key="13">
    <source>
        <dbReference type="ARBA" id="ARBA00023237"/>
    </source>
</evidence>
<dbReference type="GO" id="GO:0009279">
    <property type="term" value="C:cell outer membrane"/>
    <property type="evidence" value="ECO:0007669"/>
    <property type="project" value="UniProtKB-SubCell"/>
</dbReference>
<evidence type="ECO:0000256" key="1">
    <source>
        <dbReference type="ARBA" id="ARBA00004571"/>
    </source>
</evidence>
<gene>
    <name evidence="20" type="ordered locus">HCH_02380</name>
</gene>
<evidence type="ECO:0000256" key="9">
    <source>
        <dbReference type="ARBA" id="ARBA00023065"/>
    </source>
</evidence>
<comment type="similarity">
    <text evidence="2">Belongs to the BexD/CtrA/VexA family.</text>
</comment>
<dbReference type="STRING" id="349521.HCH_02380"/>
<comment type="subcellular location">
    <subcellularLocation>
        <location evidence="1">Cell outer membrane</location>
        <topology evidence="1">Multi-pass membrane protein</topology>
    </subcellularLocation>
</comment>
<feature type="coiled-coil region" evidence="15">
    <location>
        <begin position="790"/>
        <end position="817"/>
    </location>
</feature>
<keyword evidence="5" id="KW-0762">Sugar transport</keyword>
<keyword evidence="4" id="KW-1134">Transmembrane beta strand</keyword>
<feature type="domain" description="Polysaccharide export protein N-terminal" evidence="17">
    <location>
        <begin position="181"/>
        <end position="244"/>
    </location>
</feature>
<dbReference type="PANTHER" id="PTHR33619">
    <property type="entry name" value="POLYSACCHARIDE EXPORT PROTEIN GFCE-RELATED"/>
    <property type="match status" value="1"/>
</dbReference>
<dbReference type="InterPro" id="IPR003715">
    <property type="entry name" value="Poly_export_N"/>
</dbReference>
<dbReference type="eggNOG" id="COG1596">
    <property type="taxonomic scope" value="Bacteria"/>
</dbReference>
<feature type="domain" description="Soluble ligand binding" evidence="18">
    <location>
        <begin position="344"/>
        <end position="387"/>
    </location>
</feature>
<evidence type="ECO:0000256" key="6">
    <source>
        <dbReference type="ARBA" id="ARBA00022692"/>
    </source>
</evidence>
<dbReference type="GO" id="GO:0015159">
    <property type="term" value="F:polysaccharide transmembrane transporter activity"/>
    <property type="evidence" value="ECO:0007669"/>
    <property type="project" value="InterPro"/>
</dbReference>
<evidence type="ECO:0000256" key="16">
    <source>
        <dbReference type="SAM" id="MobiDB-lite"/>
    </source>
</evidence>
<accession>Q2SJH7</accession>
<evidence type="ECO:0000256" key="15">
    <source>
        <dbReference type="SAM" id="Coils"/>
    </source>
</evidence>
<dbReference type="InterPro" id="IPR054765">
    <property type="entry name" value="SLBB_dom"/>
</dbReference>
<dbReference type="Gene3D" id="3.10.560.10">
    <property type="entry name" value="Outer membrane lipoprotein wza domain like"/>
    <property type="match status" value="6"/>
</dbReference>
<keyword evidence="12" id="KW-0564">Palmitate</keyword>
<evidence type="ECO:0000313" key="20">
    <source>
        <dbReference type="EMBL" id="ABC29197.1"/>
    </source>
</evidence>
<evidence type="ECO:0000256" key="14">
    <source>
        <dbReference type="ARBA" id="ARBA00023288"/>
    </source>
</evidence>
<keyword evidence="11" id="KW-0472">Membrane</keyword>
<evidence type="ECO:0000256" key="8">
    <source>
        <dbReference type="ARBA" id="ARBA00023047"/>
    </source>
</evidence>
<keyword evidence="8" id="KW-0625">Polysaccharide transport</keyword>
<evidence type="ECO:0000256" key="10">
    <source>
        <dbReference type="ARBA" id="ARBA00023114"/>
    </source>
</evidence>